<dbReference type="SUPFAM" id="SSF55874">
    <property type="entry name" value="ATPase domain of HSP90 chaperone/DNA topoisomerase II/histidine kinase"/>
    <property type="match status" value="1"/>
</dbReference>
<dbReference type="InterPro" id="IPR036513">
    <property type="entry name" value="STAS_dom_sf"/>
</dbReference>
<comment type="caution">
    <text evidence="3">The sequence shown here is derived from an EMBL/GenBank/DDBJ whole genome shotgun (WGS) entry which is preliminary data.</text>
</comment>
<dbReference type="CDD" id="cd16936">
    <property type="entry name" value="HATPase_RsbW-like"/>
    <property type="match status" value="1"/>
</dbReference>
<feature type="domain" description="PPM-type phosphatase" evidence="2">
    <location>
        <begin position="34"/>
        <end position="254"/>
    </location>
</feature>
<reference evidence="3 4" key="1">
    <citation type="submission" date="2021-01" db="EMBL/GenBank/DDBJ databases">
        <title>Sequencing the genomes of 1000 actinobacteria strains.</title>
        <authorList>
            <person name="Klenk H.-P."/>
        </authorList>
    </citation>
    <scope>NUCLEOTIDE SEQUENCE [LARGE SCALE GENOMIC DNA]</scope>
    <source>
        <strain evidence="3 4">DSM 18662</strain>
    </source>
</reference>
<dbReference type="Gene3D" id="3.30.750.24">
    <property type="entry name" value="STAS domain"/>
    <property type="match status" value="1"/>
</dbReference>
<evidence type="ECO:0000259" key="2">
    <source>
        <dbReference type="SMART" id="SM00331"/>
    </source>
</evidence>
<gene>
    <name evidence="3" type="ORF">JOE57_000557</name>
</gene>
<dbReference type="RefSeq" id="WP_204916290.1">
    <property type="nucleotide sequence ID" value="NZ_BAAAQP010000011.1"/>
</dbReference>
<dbReference type="InterPro" id="IPR003594">
    <property type="entry name" value="HATPase_dom"/>
</dbReference>
<accession>A0ABS2RF64</accession>
<dbReference type="Gene3D" id="3.60.40.10">
    <property type="entry name" value="PPM-type phosphatase domain"/>
    <property type="match status" value="1"/>
</dbReference>
<keyword evidence="4" id="KW-1185">Reference proteome</keyword>
<dbReference type="PANTHER" id="PTHR43156:SF2">
    <property type="entry name" value="STAGE II SPORULATION PROTEIN E"/>
    <property type="match status" value="1"/>
</dbReference>
<proteinExistence type="predicted"/>
<dbReference type="PANTHER" id="PTHR43156">
    <property type="entry name" value="STAGE II SPORULATION PROTEIN E-RELATED"/>
    <property type="match status" value="1"/>
</dbReference>
<organism evidence="3 4">
    <name type="scientific">Microlunatus panaciterrae</name>
    <dbReference type="NCBI Taxonomy" id="400768"/>
    <lineage>
        <taxon>Bacteria</taxon>
        <taxon>Bacillati</taxon>
        <taxon>Actinomycetota</taxon>
        <taxon>Actinomycetes</taxon>
        <taxon>Propionibacteriales</taxon>
        <taxon>Propionibacteriaceae</taxon>
        <taxon>Microlunatus</taxon>
    </lineage>
</organism>
<evidence type="ECO:0000313" key="3">
    <source>
        <dbReference type="EMBL" id="MBM7797636.1"/>
    </source>
</evidence>
<protein>
    <submittedName>
        <fullName evidence="3">Anti-sigma regulatory factor (Ser/Thr protein kinase)/ABC-type transporter Mla MlaB component</fullName>
    </submittedName>
</protein>
<dbReference type="InterPro" id="IPR001932">
    <property type="entry name" value="PPM-type_phosphatase-like_dom"/>
</dbReference>
<dbReference type="Pfam" id="PF13581">
    <property type="entry name" value="HATPase_c_2"/>
    <property type="match status" value="1"/>
</dbReference>
<sequence length="504" mass="52601">MTSNHAPSPAGTGTSGDAAAQLRLELLQTTLPVVPGLDVAVSCRPATESAAAGDAWYDAAVFPDGRVAMVVGAVAGAGFRTVAAMGQLRAVAMERLLFHGDPRLAAKALDEYGRRAPAAFGASACLAIVDLEKQVVNYSTCGHPAPLIISESDPAGQALPATGGGPLGTGVLPELGTAALSTDEVLLLFSNGVLGAPVGAKSRHATWVETAVRTMSEVAGEGRLHSVAQRLCHRLLERLTLTDGDGAVLLAAQPRHPIQPLELTLAARRDLLGGVRDAVQRWARSLHLGVRDEYAIECAVGEAAANVVDHAYSSEVGMVSIRADLDRCGSVHLSVTDEGSWVAPGSLSDSRGVGLALIQDVTDKLAIKHHDKGTTVLMSRRLGRDSDVVTGPVGICGAGGRTRAGEFSFRFSENPPTVALSGRIDNDCDTELEAALQRYSTAGLQSITVDLSEVTQLVATAVSVLHRFAQRSPRSTFVVRRGRPAAEILVPSGLPRLEIIDGRA</sequence>
<dbReference type="Proteomes" id="UP000704762">
    <property type="component" value="Unassembled WGS sequence"/>
</dbReference>
<evidence type="ECO:0000256" key="1">
    <source>
        <dbReference type="ARBA" id="ARBA00022801"/>
    </source>
</evidence>
<dbReference type="Pfam" id="PF07228">
    <property type="entry name" value="SpoIIE"/>
    <property type="match status" value="1"/>
</dbReference>
<dbReference type="InterPro" id="IPR036890">
    <property type="entry name" value="HATPase_C_sf"/>
</dbReference>
<dbReference type="EMBL" id="JAFBCF010000001">
    <property type="protein sequence ID" value="MBM7797636.1"/>
    <property type="molecule type" value="Genomic_DNA"/>
</dbReference>
<dbReference type="InterPro" id="IPR052016">
    <property type="entry name" value="Bact_Sigma-Reg"/>
</dbReference>
<name>A0ABS2RF64_9ACTN</name>
<dbReference type="SMART" id="SM00331">
    <property type="entry name" value="PP2C_SIG"/>
    <property type="match status" value="1"/>
</dbReference>
<keyword evidence="1" id="KW-0378">Hydrolase</keyword>
<dbReference type="Gene3D" id="3.30.565.10">
    <property type="entry name" value="Histidine kinase-like ATPase, C-terminal domain"/>
    <property type="match status" value="1"/>
</dbReference>
<evidence type="ECO:0000313" key="4">
    <source>
        <dbReference type="Proteomes" id="UP000704762"/>
    </source>
</evidence>
<dbReference type="InterPro" id="IPR036457">
    <property type="entry name" value="PPM-type-like_dom_sf"/>
</dbReference>